<dbReference type="PROSITE" id="PS00573">
    <property type="entry name" value="PYRIDINE_REDOX_2"/>
    <property type="match status" value="1"/>
</dbReference>
<evidence type="ECO:0000256" key="2">
    <source>
        <dbReference type="ARBA" id="ARBA00011738"/>
    </source>
</evidence>
<comment type="cofactor">
    <cofactor evidence="15">
        <name>FAD</name>
        <dbReference type="ChEBI" id="CHEBI:57692"/>
    </cofactor>
    <text evidence="15">Binds 1 FAD per subunit.</text>
</comment>
<dbReference type="GO" id="GO:0016668">
    <property type="term" value="F:oxidoreductase activity, acting on a sulfur group of donors, NAD(P) as acceptor"/>
    <property type="evidence" value="ECO:0007669"/>
    <property type="project" value="UniProtKB-ARBA"/>
</dbReference>
<accession>A0A3D8GSU7</accession>
<dbReference type="GO" id="GO:0051287">
    <property type="term" value="F:NAD binding"/>
    <property type="evidence" value="ECO:0007669"/>
    <property type="project" value="InterPro"/>
</dbReference>
<dbReference type="NCBIfam" id="TIGR03140">
    <property type="entry name" value="AhpF"/>
    <property type="match status" value="1"/>
</dbReference>
<keyword evidence="6" id="KW-0560">Oxidoreductase</keyword>
<dbReference type="AlphaFoldDB" id="A0A3D8GSU7"/>
<keyword evidence="15" id="KW-0521">NADP</keyword>
<keyword evidence="8" id="KW-0830">Ubiquinone</keyword>
<evidence type="ECO:0000256" key="16">
    <source>
        <dbReference type="PIRSR" id="PIRSR000238-2"/>
    </source>
</evidence>
<evidence type="ECO:0000259" key="17">
    <source>
        <dbReference type="Pfam" id="PF07992"/>
    </source>
</evidence>
<evidence type="ECO:0000256" key="6">
    <source>
        <dbReference type="ARBA" id="ARBA00023002"/>
    </source>
</evidence>
<dbReference type="PROSITE" id="PS51354">
    <property type="entry name" value="GLUTAREDOXIN_2"/>
    <property type="match status" value="1"/>
</dbReference>
<evidence type="ECO:0000256" key="4">
    <source>
        <dbReference type="ARBA" id="ARBA00022630"/>
    </source>
</evidence>
<dbReference type="EC" id="7.1.1.2" evidence="3"/>
<evidence type="ECO:0000256" key="7">
    <source>
        <dbReference type="ARBA" id="ARBA00023027"/>
    </source>
</evidence>
<dbReference type="InterPro" id="IPR050097">
    <property type="entry name" value="Ferredoxin-NADP_redctase_2"/>
</dbReference>
<comment type="similarity">
    <text evidence="1">Belongs to the class-II pyridine nucleotide-disulfide oxidoreductase family.</text>
</comment>
<dbReference type="RefSeq" id="WP_115451005.1">
    <property type="nucleotide sequence ID" value="NZ_QNQT01000002.1"/>
</dbReference>
<dbReference type="InterPro" id="IPR036249">
    <property type="entry name" value="Thioredoxin-like_sf"/>
</dbReference>
<dbReference type="SUPFAM" id="SSF51905">
    <property type="entry name" value="FAD/NAD(P)-binding domain"/>
    <property type="match status" value="1"/>
</dbReference>
<dbReference type="InterPro" id="IPR023753">
    <property type="entry name" value="FAD/NAD-binding_dom"/>
</dbReference>
<comment type="subunit">
    <text evidence="2">Homodimer.</text>
</comment>
<evidence type="ECO:0000256" key="10">
    <source>
        <dbReference type="ARBA" id="ARBA00023284"/>
    </source>
</evidence>
<dbReference type="GO" id="GO:0032991">
    <property type="term" value="C:protein-containing complex"/>
    <property type="evidence" value="ECO:0007669"/>
    <property type="project" value="UniProtKB-ARBA"/>
</dbReference>
<dbReference type="InterPro" id="IPR008255">
    <property type="entry name" value="Pyr_nucl-diS_OxRdtase_2_AS"/>
</dbReference>
<keyword evidence="10 16" id="KW-0676">Redox-active center</keyword>
<keyword evidence="7 15" id="KW-0520">NAD</keyword>
<dbReference type="Proteomes" id="UP000257144">
    <property type="component" value="Unassembled WGS sequence"/>
</dbReference>
<dbReference type="Gene3D" id="3.40.30.80">
    <property type="match status" value="1"/>
</dbReference>
<dbReference type="CDD" id="cd02974">
    <property type="entry name" value="AhpF_NTD_N"/>
    <property type="match status" value="1"/>
</dbReference>
<evidence type="ECO:0000256" key="1">
    <source>
        <dbReference type="ARBA" id="ARBA00009333"/>
    </source>
</evidence>
<dbReference type="InterPro" id="IPR036188">
    <property type="entry name" value="FAD/NAD-bd_sf"/>
</dbReference>
<name>A0A3D8GSU7_9BACI</name>
<keyword evidence="20" id="KW-1185">Reference proteome</keyword>
<dbReference type="SUPFAM" id="SSF52833">
    <property type="entry name" value="Thioredoxin-like"/>
    <property type="match status" value="2"/>
</dbReference>
<keyword evidence="5 15" id="KW-0274">FAD</keyword>
<sequence length="509" mass="54601">MILDADIKAQLNQYLQLLENDVLLKVSAGSDEVSKDMLALVDELKGMSPRIIVETATLERTPSFSVNRIGEDTGVTFAGIPLGHEFTSFVLALLQVSGRAPKVDQSVIDQVKSLEGEYRFETYVSLTCHNCPDVVQALNVMSALNPGVTHTMIDGASFKDEVESKNVMAVPTVFLNGKEFGGGRMSLEEILAKLGSTQDPSELSNKEPFDVLVVGGGPAGASAAIYAARKGIRTGIVAERFGGQVMDTVGIENFIGTKYTEGPKLAATLEEHVKEYKIDIMNLQRAKSLEKKDFIELELENGAVLKSKTVILSTGARWRKVNVPGETEFTGKGVAYCAHCDGPLFEGKDVAVIGGGNSGIEAAIDLAGIVNHVTVLEFMPELKADSVLQDKLFSLPNVTVVKNAQTKEITGTDKVNGITYIDRETGNEHHVELAGVFVQIGLVPNTDWLGDSLERNRMGEIVVDSRGATTLPGVFAAGDCTNSPYKQIIISMGSGATAALGAFDYLIRN</sequence>
<dbReference type="GO" id="GO:0000302">
    <property type="term" value="P:response to reactive oxygen species"/>
    <property type="evidence" value="ECO:0007669"/>
    <property type="project" value="InterPro"/>
</dbReference>
<dbReference type="PRINTS" id="PR00368">
    <property type="entry name" value="FADPNR"/>
</dbReference>
<dbReference type="Pfam" id="PF07992">
    <property type="entry name" value="Pyr_redox_2"/>
    <property type="match status" value="1"/>
</dbReference>
<dbReference type="InterPro" id="IPR012081">
    <property type="entry name" value="Alkyl_hydroperoxide_Rdtase_suF"/>
</dbReference>
<evidence type="ECO:0000256" key="5">
    <source>
        <dbReference type="ARBA" id="ARBA00022827"/>
    </source>
</evidence>
<dbReference type="Pfam" id="PF13192">
    <property type="entry name" value="Thioredoxin_3"/>
    <property type="match status" value="1"/>
</dbReference>
<feature type="domain" description="Thioredoxin-like fold" evidence="18">
    <location>
        <begin position="124"/>
        <end position="193"/>
    </location>
</feature>
<feature type="binding site" evidence="15">
    <location>
        <begin position="210"/>
        <end position="225"/>
    </location>
    <ligand>
        <name>FAD</name>
        <dbReference type="ChEBI" id="CHEBI:57692"/>
    </ligand>
</feature>
<comment type="catalytic activity">
    <reaction evidence="11">
        <text>a ubiquinone + NADH + 5 H(+)(in) = a ubiquinol + NAD(+) + 4 H(+)(out)</text>
        <dbReference type="Rhea" id="RHEA:29091"/>
        <dbReference type="Rhea" id="RHEA-COMP:9565"/>
        <dbReference type="Rhea" id="RHEA-COMP:9566"/>
        <dbReference type="ChEBI" id="CHEBI:15378"/>
        <dbReference type="ChEBI" id="CHEBI:16389"/>
        <dbReference type="ChEBI" id="CHEBI:17976"/>
        <dbReference type="ChEBI" id="CHEBI:57540"/>
        <dbReference type="ChEBI" id="CHEBI:57945"/>
        <dbReference type="EC" id="7.1.1.2"/>
    </reaction>
</comment>
<dbReference type="PRINTS" id="PR00469">
    <property type="entry name" value="PNDRDTASEII"/>
</dbReference>
<feature type="binding site" evidence="15">
    <location>
        <begin position="469"/>
        <end position="479"/>
    </location>
    <ligand>
        <name>FAD</name>
        <dbReference type="ChEBI" id="CHEBI:57692"/>
    </ligand>
</feature>
<dbReference type="FunFam" id="3.50.50.60:FF:000007">
    <property type="entry name" value="Alkyl hydroperoxide reductase, F subunit"/>
    <property type="match status" value="1"/>
</dbReference>
<evidence type="ECO:0000256" key="15">
    <source>
        <dbReference type="PIRSR" id="PIRSR000238-1"/>
    </source>
</evidence>
<gene>
    <name evidence="19" type="ORF">DRW41_05645</name>
</gene>
<dbReference type="InterPro" id="IPR044141">
    <property type="entry name" value="AhpF_NTD_C"/>
</dbReference>
<comment type="function">
    <text evidence="12">Transfer of electrons from NADH to the respiratory chain. The immediate electron acceptor for the enzyme is believed to be ubiquinone.</text>
</comment>
<comment type="caution">
    <text evidence="19">The sequence shown here is derived from an EMBL/GenBank/DDBJ whole genome shotgun (WGS) entry which is preliminary data.</text>
</comment>
<evidence type="ECO:0000313" key="19">
    <source>
        <dbReference type="EMBL" id="RDU37331.1"/>
    </source>
</evidence>
<dbReference type="InterPro" id="IPR012336">
    <property type="entry name" value="Thioredoxin-like_fold"/>
</dbReference>
<dbReference type="Gene3D" id="3.50.50.60">
    <property type="entry name" value="FAD/NAD(P)-binding domain"/>
    <property type="match status" value="2"/>
</dbReference>
<evidence type="ECO:0000256" key="8">
    <source>
        <dbReference type="ARBA" id="ARBA00023075"/>
    </source>
</evidence>
<evidence type="ECO:0000256" key="11">
    <source>
        <dbReference type="ARBA" id="ARBA00049551"/>
    </source>
</evidence>
<dbReference type="InterPro" id="IPR044142">
    <property type="entry name" value="AhpF_NTD_N"/>
</dbReference>
<evidence type="ECO:0000313" key="20">
    <source>
        <dbReference type="Proteomes" id="UP000257144"/>
    </source>
</evidence>
<dbReference type="CDD" id="cd03026">
    <property type="entry name" value="AhpF_NTD_C"/>
    <property type="match status" value="1"/>
</dbReference>
<feature type="binding site" evidence="15">
    <location>
        <begin position="349"/>
        <end position="363"/>
    </location>
    <ligand>
        <name>NAD(+)</name>
        <dbReference type="ChEBI" id="CHEBI:57540"/>
    </ligand>
</feature>
<dbReference type="GO" id="GO:0005829">
    <property type="term" value="C:cytosol"/>
    <property type="evidence" value="ECO:0007669"/>
    <property type="project" value="UniProtKB-ARBA"/>
</dbReference>
<proteinExistence type="inferred from homology"/>
<evidence type="ECO:0000256" key="13">
    <source>
        <dbReference type="ARBA" id="ARBA00074388"/>
    </source>
</evidence>
<dbReference type="GO" id="GO:0008137">
    <property type="term" value="F:NADH dehydrogenase (ubiquinone) activity"/>
    <property type="evidence" value="ECO:0007669"/>
    <property type="project" value="UniProtKB-EC"/>
</dbReference>
<evidence type="ECO:0000259" key="18">
    <source>
        <dbReference type="Pfam" id="PF13192"/>
    </source>
</evidence>
<protein>
    <recommendedName>
        <fullName evidence="13">NADH dehydrogenase</fullName>
        <ecNumber evidence="3">7.1.1.2</ecNumber>
    </recommendedName>
    <alternativeName>
        <fullName evidence="14">Alkyl hydroperoxide reductase</fullName>
    </alternativeName>
</protein>
<evidence type="ECO:0000256" key="12">
    <source>
        <dbReference type="ARBA" id="ARBA00056454"/>
    </source>
</evidence>
<organism evidence="19 20">
    <name type="scientific">Neobacillus piezotolerans</name>
    <dbReference type="NCBI Taxonomy" id="2259171"/>
    <lineage>
        <taxon>Bacteria</taxon>
        <taxon>Bacillati</taxon>
        <taxon>Bacillota</taxon>
        <taxon>Bacilli</taxon>
        <taxon>Bacillales</taxon>
        <taxon>Bacillaceae</taxon>
        <taxon>Neobacillus</taxon>
    </lineage>
</organism>
<keyword evidence="9 16" id="KW-1015">Disulfide bond</keyword>
<dbReference type="OrthoDB" id="9806179at2"/>
<dbReference type="EMBL" id="QNQT01000002">
    <property type="protein sequence ID" value="RDU37331.1"/>
    <property type="molecule type" value="Genomic_DNA"/>
</dbReference>
<dbReference type="GO" id="GO:0050660">
    <property type="term" value="F:flavin adenine dinucleotide binding"/>
    <property type="evidence" value="ECO:0007669"/>
    <property type="project" value="InterPro"/>
</dbReference>
<feature type="domain" description="FAD/NAD(P)-binding" evidence="17">
    <location>
        <begin position="209"/>
        <end position="488"/>
    </location>
</feature>
<keyword evidence="4" id="KW-0285">Flavoprotein</keyword>
<evidence type="ECO:0000256" key="9">
    <source>
        <dbReference type="ARBA" id="ARBA00023157"/>
    </source>
</evidence>
<reference evidence="19 20" key="1">
    <citation type="submission" date="2018-07" db="EMBL/GenBank/DDBJ databases">
        <title>Bacillus sp. YLB-04 draft genome sequence.</title>
        <authorList>
            <person name="Yu L."/>
            <person name="Tang X."/>
        </authorList>
    </citation>
    <scope>NUCLEOTIDE SEQUENCE [LARGE SCALE GENOMIC DNA]</scope>
    <source>
        <strain evidence="19 20">YLB-04</strain>
    </source>
</reference>
<evidence type="ECO:0000256" key="14">
    <source>
        <dbReference type="ARBA" id="ARBA00083479"/>
    </source>
</evidence>
<evidence type="ECO:0000256" key="3">
    <source>
        <dbReference type="ARBA" id="ARBA00012944"/>
    </source>
</evidence>
<dbReference type="PANTHER" id="PTHR48105">
    <property type="entry name" value="THIOREDOXIN REDUCTASE 1-RELATED-RELATED"/>
    <property type="match status" value="1"/>
</dbReference>
<dbReference type="PIRSF" id="PIRSF000238">
    <property type="entry name" value="AhpF"/>
    <property type="match status" value="1"/>
</dbReference>
<dbReference type="GO" id="GO:0102039">
    <property type="term" value="F:NADH-dependent peroxiredoxin activity"/>
    <property type="evidence" value="ECO:0007669"/>
    <property type="project" value="InterPro"/>
</dbReference>
<feature type="disulfide bond" description="Redox-active" evidence="16">
    <location>
        <begin position="337"/>
        <end position="340"/>
    </location>
</feature>